<organism evidence="1">
    <name type="scientific">uncultured bacterium contig00005</name>
    <dbReference type="NCBI Taxonomy" id="1181497"/>
    <lineage>
        <taxon>Bacteria</taxon>
        <taxon>environmental samples</taxon>
    </lineage>
</organism>
<sequence length="60" mass="6798">MATETFFKTITIGDEAADRLIAEMDAPKEAYTPKRTAAEIQRGEEIWWNEYLSKKSSGEA</sequence>
<dbReference type="AlphaFoldDB" id="A0A806KI60"/>
<protein>
    <submittedName>
        <fullName evidence="1">Uncharacterized protein</fullName>
    </submittedName>
</protein>
<accession>A0A806KI60</accession>
<reference evidence="1" key="1">
    <citation type="submission" date="2012-03" db="EMBL/GenBank/DDBJ databases">
        <title>Functional metagenomics reveals considerable lignocellulase gene clusters in the gut microbiome of a wood-feeding higher termite.</title>
        <authorList>
            <person name="Liu N."/>
        </authorList>
    </citation>
    <scope>NUCLEOTIDE SEQUENCE</scope>
</reference>
<name>A0A806KI60_9BACT</name>
<dbReference type="EMBL" id="JQ844200">
    <property type="protein sequence ID" value="AGS52510.1"/>
    <property type="molecule type" value="Genomic_DNA"/>
</dbReference>
<evidence type="ECO:0000313" key="1">
    <source>
        <dbReference type="EMBL" id="AGS52510.1"/>
    </source>
</evidence>
<proteinExistence type="predicted"/>